<evidence type="ECO:0000313" key="2">
    <source>
        <dbReference type="EMBL" id="QJA94049.1"/>
    </source>
</evidence>
<feature type="region of interest" description="Disordered" evidence="1">
    <location>
        <begin position="206"/>
        <end position="260"/>
    </location>
</feature>
<gene>
    <name evidence="2" type="ORF">MM415B04016_0008</name>
</gene>
<feature type="compositionally biased region" description="Basic and acidic residues" evidence="1">
    <location>
        <begin position="206"/>
        <end position="226"/>
    </location>
</feature>
<dbReference type="EMBL" id="MT143199">
    <property type="protein sequence ID" value="QJA94049.1"/>
    <property type="molecule type" value="Genomic_DNA"/>
</dbReference>
<protein>
    <recommendedName>
        <fullName evidence="3">Capsid protein</fullName>
    </recommendedName>
</protein>
<proteinExistence type="predicted"/>
<accession>A0A6M3LI43</accession>
<dbReference type="AlphaFoldDB" id="A0A6M3LI43"/>
<sequence>MYKYWLTMKNGMNEKQGKSSKESKPSMHSKISLKEDTNGEFYSEGYIATTHIDSVNDMILPETLYHWADVINSTSEGTFQANPMSIHHDRSDIDLAGIGQVARVDKLSDGEYGLFVSTHHNKSHPEFEKTKYEIDNDFLTHYSIEYDTLGGLTTESTIKNGKEVRIIKPETELYGYGLASPRTVVNPKATIVDFGYKELYKKSEETKMVENKETKEQDEKVSEEKPASQAAETTSKPVETNLEEPGMAESKPSKSVVEDKEKLAMKSELESKEKTILELKSKIEANKPMLNAGAKMENKEKLTPQQIEMKEVLTQFKEGVIDKKASLDERWRIAAKTEMFLKEHGKTILSGSELVGVSSATVPFEIKENRIELKENRLEFKNIDTDSDYVGQQTSYLNTLINYEQTPARYNDLYGSVIVDQLNSETMFWNKLTKENASGMSAIRIRARTGRNGTAGSYNYGSTPGWDSHAAIDKFNLHFVTSYVEVKVEDEAQELSNAPGGVDAWANEIKFAILDLGTYLNQAIFQTGDGTAENVPMGFDGGLIRVAGDLYGKDVSSVTTLAAAGKDAMSSASLTLKKLREMIRKSEINGARRSDLVFVTSYLQHDFIKALYHAQQIIAPTSGRVGFTGVLSIDDIPIFPEKDLDALSMTDDVFLIDIARTKVAIKKAPTYVEFAKVDLNRKGIIWMMWNMYSDAPNHNYHINGLAVA</sequence>
<name>A0A6M3LI43_9ZZZZ</name>
<feature type="region of interest" description="Disordered" evidence="1">
    <location>
        <begin position="9"/>
        <end position="32"/>
    </location>
</feature>
<feature type="compositionally biased region" description="Basic and acidic residues" evidence="1">
    <location>
        <begin position="15"/>
        <end position="25"/>
    </location>
</feature>
<evidence type="ECO:0008006" key="3">
    <source>
        <dbReference type="Google" id="ProtNLM"/>
    </source>
</evidence>
<reference evidence="2" key="1">
    <citation type="submission" date="2020-03" db="EMBL/GenBank/DDBJ databases">
        <title>The deep terrestrial virosphere.</title>
        <authorList>
            <person name="Holmfeldt K."/>
            <person name="Nilsson E."/>
            <person name="Simone D."/>
            <person name="Lopez-Fernandez M."/>
            <person name="Wu X."/>
            <person name="de Brujin I."/>
            <person name="Lundin D."/>
            <person name="Andersson A."/>
            <person name="Bertilsson S."/>
            <person name="Dopson M."/>
        </authorList>
    </citation>
    <scope>NUCLEOTIDE SEQUENCE</scope>
    <source>
        <strain evidence="2">MM415B04016</strain>
    </source>
</reference>
<organism evidence="2">
    <name type="scientific">viral metagenome</name>
    <dbReference type="NCBI Taxonomy" id="1070528"/>
    <lineage>
        <taxon>unclassified sequences</taxon>
        <taxon>metagenomes</taxon>
        <taxon>organismal metagenomes</taxon>
    </lineage>
</organism>
<evidence type="ECO:0000256" key="1">
    <source>
        <dbReference type="SAM" id="MobiDB-lite"/>
    </source>
</evidence>